<comment type="caution">
    <text evidence="8">The sequence shown here is derived from an EMBL/GenBank/DDBJ whole genome shotgun (WGS) entry which is preliminary data.</text>
</comment>
<evidence type="ECO:0000313" key="10">
    <source>
        <dbReference type="Proteomes" id="UP000663829"/>
    </source>
</evidence>
<keyword evidence="3 7" id="KW-0812">Transmembrane</keyword>
<dbReference type="EMBL" id="CAJNOQ010002792">
    <property type="protein sequence ID" value="CAF0978726.1"/>
    <property type="molecule type" value="Genomic_DNA"/>
</dbReference>
<dbReference type="InterPro" id="IPR008952">
    <property type="entry name" value="Tetraspanin_EC2_sf"/>
</dbReference>
<evidence type="ECO:0000256" key="7">
    <source>
        <dbReference type="RuleBase" id="RU361218"/>
    </source>
</evidence>
<dbReference type="AlphaFoldDB" id="A0A814FAK6"/>
<evidence type="ECO:0000256" key="1">
    <source>
        <dbReference type="ARBA" id="ARBA00004141"/>
    </source>
</evidence>
<evidence type="ECO:0000256" key="3">
    <source>
        <dbReference type="ARBA" id="ARBA00022692"/>
    </source>
</evidence>
<dbReference type="SUPFAM" id="SSF48652">
    <property type="entry name" value="Tetraspanin"/>
    <property type="match status" value="1"/>
</dbReference>
<dbReference type="OrthoDB" id="10033535at2759"/>
<dbReference type="Gene3D" id="1.10.1450.10">
    <property type="entry name" value="Tetraspanin"/>
    <property type="match status" value="1"/>
</dbReference>
<feature type="transmembrane region" description="Helical" evidence="7">
    <location>
        <begin position="72"/>
        <end position="95"/>
    </location>
</feature>
<dbReference type="PANTHER" id="PTHR19282:SF544">
    <property type="entry name" value="TETRASPANIN"/>
    <property type="match status" value="1"/>
</dbReference>
<keyword evidence="6" id="KW-1015">Disulfide bond</keyword>
<keyword evidence="10" id="KW-1185">Reference proteome</keyword>
<dbReference type="GO" id="GO:0005886">
    <property type="term" value="C:plasma membrane"/>
    <property type="evidence" value="ECO:0007669"/>
    <property type="project" value="TreeGrafter"/>
</dbReference>
<comment type="caution">
    <text evidence="7">Lacks conserved residue(s) required for the propagation of feature annotation.</text>
</comment>
<dbReference type="PIRSF" id="PIRSF002419">
    <property type="entry name" value="Tetraspanin"/>
    <property type="match status" value="1"/>
</dbReference>
<evidence type="ECO:0000313" key="9">
    <source>
        <dbReference type="EMBL" id="CAF3751458.1"/>
    </source>
</evidence>
<name>A0A814FAK6_9BILA</name>
<keyword evidence="5 7" id="KW-0472">Membrane</keyword>
<dbReference type="InterPro" id="IPR018499">
    <property type="entry name" value="Tetraspanin/Peripherin"/>
</dbReference>
<evidence type="ECO:0000313" key="8">
    <source>
        <dbReference type="EMBL" id="CAF0978726.1"/>
    </source>
</evidence>
<protein>
    <recommendedName>
        <fullName evidence="7">Tetraspanin</fullName>
    </recommendedName>
</protein>
<dbReference type="PANTHER" id="PTHR19282">
    <property type="entry name" value="TETRASPANIN"/>
    <property type="match status" value="1"/>
</dbReference>
<reference evidence="8" key="1">
    <citation type="submission" date="2021-02" db="EMBL/GenBank/DDBJ databases">
        <authorList>
            <person name="Nowell W R."/>
        </authorList>
    </citation>
    <scope>NUCLEOTIDE SEQUENCE</scope>
</reference>
<comment type="similarity">
    <text evidence="2 7">Belongs to the tetraspanin (TM4SF) family.</text>
</comment>
<feature type="transmembrane region" description="Helical" evidence="7">
    <location>
        <begin position="43"/>
        <end position="65"/>
    </location>
</feature>
<dbReference type="Proteomes" id="UP000663829">
    <property type="component" value="Unassembled WGS sequence"/>
</dbReference>
<dbReference type="PROSITE" id="PS00421">
    <property type="entry name" value="TM4_1"/>
    <property type="match status" value="1"/>
</dbReference>
<feature type="disulfide bond" evidence="6">
    <location>
        <begin position="137"/>
        <end position="162"/>
    </location>
</feature>
<evidence type="ECO:0000256" key="2">
    <source>
        <dbReference type="ARBA" id="ARBA00006840"/>
    </source>
</evidence>
<dbReference type="CDD" id="cd03127">
    <property type="entry name" value="tetraspanin_LEL"/>
    <property type="match status" value="1"/>
</dbReference>
<keyword evidence="4 7" id="KW-1133">Transmembrane helix</keyword>
<accession>A0A814FAK6</accession>
<gene>
    <name evidence="8" type="ORF">GPM918_LOCUS12634</name>
    <name evidence="9" type="ORF">SRO942_LOCUS12634</name>
</gene>
<organism evidence="8 10">
    <name type="scientific">Didymodactylos carnosus</name>
    <dbReference type="NCBI Taxonomy" id="1234261"/>
    <lineage>
        <taxon>Eukaryota</taxon>
        <taxon>Metazoa</taxon>
        <taxon>Spiralia</taxon>
        <taxon>Gnathifera</taxon>
        <taxon>Rotifera</taxon>
        <taxon>Eurotatoria</taxon>
        <taxon>Bdelloidea</taxon>
        <taxon>Philodinida</taxon>
        <taxon>Philodinidae</taxon>
        <taxon>Didymodactylos</taxon>
    </lineage>
</organism>
<dbReference type="Pfam" id="PF00335">
    <property type="entry name" value="Tetraspanin"/>
    <property type="match status" value="1"/>
</dbReference>
<dbReference type="Proteomes" id="UP000681722">
    <property type="component" value="Unassembled WGS sequence"/>
</dbReference>
<comment type="subcellular location">
    <subcellularLocation>
        <location evidence="1 7">Membrane</location>
        <topology evidence="1 7">Multi-pass membrane protein</topology>
    </subcellularLocation>
</comment>
<evidence type="ECO:0000256" key="6">
    <source>
        <dbReference type="PIRSR" id="PIRSR002419-1"/>
    </source>
</evidence>
<feature type="transmembrane region" description="Helical" evidence="7">
    <location>
        <begin position="196"/>
        <end position="218"/>
    </location>
</feature>
<proteinExistence type="inferred from homology"/>
<dbReference type="EMBL" id="CAJOBC010002792">
    <property type="protein sequence ID" value="CAF3751458.1"/>
    <property type="molecule type" value="Genomic_DNA"/>
</dbReference>
<evidence type="ECO:0000256" key="5">
    <source>
        <dbReference type="ARBA" id="ARBA00023136"/>
    </source>
</evidence>
<evidence type="ECO:0000256" key="4">
    <source>
        <dbReference type="ARBA" id="ARBA00022989"/>
    </source>
</evidence>
<sequence>MTKLSGGSFLSVGILLLYRRDLHNILKLFAYDSKIVPSFQNVGYVLIGVGALIFIVGLLGCCGSVRESKLLLGLYIFFIILVMAGELLVGVYAVLLGEEWENQLPSALKRRILTYNYTQPAMFEYDLDIIHKQLMCCGIDGPNDFHGNIDYRLYGRRLPSSCCTRLQNGICKEMDSLRFGCYRTINDQMTTYSHGVIAVGIAIAVLEFMALILAICVCRNTNEDDDYD</sequence>
<dbReference type="InterPro" id="IPR000301">
    <property type="entry name" value="Tetraspanin_animals"/>
</dbReference>
<dbReference type="InterPro" id="IPR018503">
    <property type="entry name" value="Tetraspanin_CS"/>
</dbReference>
<dbReference type="PRINTS" id="PR00259">
    <property type="entry name" value="TMFOUR"/>
</dbReference>